<name>A0A8J5S8X5_ZIZPA</name>
<feature type="chain" id="PRO_5035252645" evidence="1">
    <location>
        <begin position="22"/>
        <end position="97"/>
    </location>
</feature>
<sequence length="97" mass="10868">MAAALDIVIAEAVLVPAVVYGLDVVGEHEEERRKRADVVDPGLLIHLHPLLDQKQEGVERCWIYGKELCQIWVGVTPELGWGWRRGEAGDLSRRAWG</sequence>
<gene>
    <name evidence="2" type="ORF">GUJ93_ZPchr0001g30040</name>
</gene>
<dbReference type="AlphaFoldDB" id="A0A8J5S8X5"/>
<comment type="caution">
    <text evidence="2">The sequence shown here is derived from an EMBL/GenBank/DDBJ whole genome shotgun (WGS) entry which is preliminary data.</text>
</comment>
<keyword evidence="1" id="KW-0732">Signal</keyword>
<organism evidence="2 3">
    <name type="scientific">Zizania palustris</name>
    <name type="common">Northern wild rice</name>
    <dbReference type="NCBI Taxonomy" id="103762"/>
    <lineage>
        <taxon>Eukaryota</taxon>
        <taxon>Viridiplantae</taxon>
        <taxon>Streptophyta</taxon>
        <taxon>Embryophyta</taxon>
        <taxon>Tracheophyta</taxon>
        <taxon>Spermatophyta</taxon>
        <taxon>Magnoliopsida</taxon>
        <taxon>Liliopsida</taxon>
        <taxon>Poales</taxon>
        <taxon>Poaceae</taxon>
        <taxon>BOP clade</taxon>
        <taxon>Oryzoideae</taxon>
        <taxon>Oryzeae</taxon>
        <taxon>Zizaniinae</taxon>
        <taxon>Zizania</taxon>
    </lineage>
</organism>
<evidence type="ECO:0000256" key="1">
    <source>
        <dbReference type="SAM" id="SignalP"/>
    </source>
</evidence>
<protein>
    <submittedName>
        <fullName evidence="2">Uncharacterized protein</fullName>
    </submittedName>
</protein>
<proteinExistence type="predicted"/>
<evidence type="ECO:0000313" key="2">
    <source>
        <dbReference type="EMBL" id="KAG8052371.1"/>
    </source>
</evidence>
<reference evidence="2" key="2">
    <citation type="submission" date="2021-02" db="EMBL/GenBank/DDBJ databases">
        <authorList>
            <person name="Kimball J.A."/>
            <person name="Haas M.W."/>
            <person name="Macchietto M."/>
            <person name="Kono T."/>
            <person name="Duquette J."/>
            <person name="Shao M."/>
        </authorList>
    </citation>
    <scope>NUCLEOTIDE SEQUENCE</scope>
    <source>
        <tissue evidence="2">Fresh leaf tissue</tissue>
    </source>
</reference>
<evidence type="ECO:0000313" key="3">
    <source>
        <dbReference type="Proteomes" id="UP000729402"/>
    </source>
</evidence>
<accession>A0A8J5S8X5</accession>
<dbReference type="Proteomes" id="UP000729402">
    <property type="component" value="Unassembled WGS sequence"/>
</dbReference>
<reference evidence="2" key="1">
    <citation type="journal article" date="2021" name="bioRxiv">
        <title>Whole Genome Assembly and Annotation of Northern Wild Rice, Zizania palustris L., Supports a Whole Genome Duplication in the Zizania Genus.</title>
        <authorList>
            <person name="Haas M."/>
            <person name="Kono T."/>
            <person name="Macchietto M."/>
            <person name="Millas R."/>
            <person name="McGilp L."/>
            <person name="Shao M."/>
            <person name="Duquette J."/>
            <person name="Hirsch C.N."/>
            <person name="Kimball J."/>
        </authorList>
    </citation>
    <scope>NUCLEOTIDE SEQUENCE</scope>
    <source>
        <tissue evidence="2">Fresh leaf tissue</tissue>
    </source>
</reference>
<feature type="signal peptide" evidence="1">
    <location>
        <begin position="1"/>
        <end position="21"/>
    </location>
</feature>
<keyword evidence="3" id="KW-1185">Reference proteome</keyword>
<dbReference type="EMBL" id="JAAALK010000288">
    <property type="protein sequence ID" value="KAG8052371.1"/>
    <property type="molecule type" value="Genomic_DNA"/>
</dbReference>